<dbReference type="InterPro" id="IPR043504">
    <property type="entry name" value="Peptidase_S1_PA_chymotrypsin"/>
</dbReference>
<keyword evidence="2" id="KW-1185">Reference proteome</keyword>
<dbReference type="AlphaFoldDB" id="A0A5E4QC52"/>
<evidence type="ECO:0000313" key="1">
    <source>
        <dbReference type="EMBL" id="VVC95857.1"/>
    </source>
</evidence>
<sequence>METLLNNTRFIVWQSRNTKYSMEIVNYNLHPDTRSTNMSSNCEEFYFRAQRLSPVSSICAASPNHNNSCIWDSGVALITRQSWGYWKLVGSIGFQRPWPRLCCSSQVPQHPHLSTLDR</sequence>
<dbReference type="Proteomes" id="UP000324832">
    <property type="component" value="Unassembled WGS sequence"/>
</dbReference>
<dbReference type="EMBL" id="FZQP02002460">
    <property type="protein sequence ID" value="VVC95857.1"/>
    <property type="molecule type" value="Genomic_DNA"/>
</dbReference>
<proteinExistence type="predicted"/>
<reference evidence="1 2" key="1">
    <citation type="submission" date="2017-07" db="EMBL/GenBank/DDBJ databases">
        <authorList>
            <person name="Talla V."/>
            <person name="Backstrom N."/>
        </authorList>
    </citation>
    <scope>NUCLEOTIDE SEQUENCE [LARGE SCALE GENOMIC DNA]</scope>
</reference>
<evidence type="ECO:0000313" key="2">
    <source>
        <dbReference type="Proteomes" id="UP000324832"/>
    </source>
</evidence>
<accession>A0A5E4QC52</accession>
<name>A0A5E4QC52_9NEOP</name>
<protein>
    <submittedName>
        <fullName evidence="1">Uncharacterized protein</fullName>
    </submittedName>
</protein>
<organism evidence="1 2">
    <name type="scientific">Leptidea sinapis</name>
    <dbReference type="NCBI Taxonomy" id="189913"/>
    <lineage>
        <taxon>Eukaryota</taxon>
        <taxon>Metazoa</taxon>
        <taxon>Ecdysozoa</taxon>
        <taxon>Arthropoda</taxon>
        <taxon>Hexapoda</taxon>
        <taxon>Insecta</taxon>
        <taxon>Pterygota</taxon>
        <taxon>Neoptera</taxon>
        <taxon>Endopterygota</taxon>
        <taxon>Lepidoptera</taxon>
        <taxon>Glossata</taxon>
        <taxon>Ditrysia</taxon>
        <taxon>Papilionoidea</taxon>
        <taxon>Pieridae</taxon>
        <taxon>Dismorphiinae</taxon>
        <taxon>Leptidea</taxon>
    </lineage>
</organism>
<dbReference type="Gene3D" id="2.40.10.10">
    <property type="entry name" value="Trypsin-like serine proteases"/>
    <property type="match status" value="1"/>
</dbReference>
<gene>
    <name evidence="1" type="ORF">LSINAPIS_LOCUS7484</name>
</gene>